<reference evidence="9 10" key="2">
    <citation type="submission" date="2019-01" db="EMBL/GenBank/DDBJ databases">
        <title>The decoding of complex shrimp genome reveals the adaptation for benthos swimmer, frequently molting mechanism and breeding impact on genome.</title>
        <authorList>
            <person name="Sun Y."/>
            <person name="Gao Y."/>
            <person name="Yu Y."/>
        </authorList>
    </citation>
    <scope>NUCLEOTIDE SEQUENCE [LARGE SCALE GENOMIC DNA]</scope>
    <source>
        <tissue evidence="9">Muscle</tissue>
    </source>
</reference>
<evidence type="ECO:0000256" key="3">
    <source>
        <dbReference type="ARBA" id="ARBA00022695"/>
    </source>
</evidence>
<feature type="non-terminal residue" evidence="9">
    <location>
        <position position="1"/>
    </location>
</feature>
<comment type="caution">
    <text evidence="9">The sequence shown here is derived from an EMBL/GenBank/DDBJ whole genome shotgun (WGS) entry which is preliminary data.</text>
</comment>
<dbReference type="GO" id="GO:0006508">
    <property type="term" value="P:proteolysis"/>
    <property type="evidence" value="ECO:0007669"/>
    <property type="project" value="UniProtKB-KW"/>
</dbReference>
<dbReference type="Gene3D" id="3.10.10.10">
    <property type="entry name" value="HIV Type 1 Reverse Transcriptase, subunit A, domain 1"/>
    <property type="match status" value="1"/>
</dbReference>
<name>A0A423TGZ5_PENVA</name>
<evidence type="ECO:0000256" key="7">
    <source>
        <dbReference type="ARBA" id="ARBA00022918"/>
    </source>
</evidence>
<dbReference type="FunFam" id="3.10.10.10:FF:000007">
    <property type="entry name" value="Retrovirus-related Pol polyprotein from transposon 17.6-like Protein"/>
    <property type="match status" value="1"/>
</dbReference>
<dbReference type="EMBL" id="QCYY01001738">
    <property type="protein sequence ID" value="ROT75732.1"/>
    <property type="molecule type" value="Genomic_DNA"/>
</dbReference>
<evidence type="ECO:0000256" key="2">
    <source>
        <dbReference type="ARBA" id="ARBA00022679"/>
    </source>
</evidence>
<dbReference type="GO" id="GO:0008233">
    <property type="term" value="F:peptidase activity"/>
    <property type="evidence" value="ECO:0007669"/>
    <property type="project" value="UniProtKB-KW"/>
</dbReference>
<keyword evidence="1" id="KW-0645">Protease</keyword>
<reference evidence="9 10" key="1">
    <citation type="submission" date="2018-04" db="EMBL/GenBank/DDBJ databases">
        <authorList>
            <person name="Zhang X."/>
            <person name="Yuan J."/>
            <person name="Li F."/>
            <person name="Xiang J."/>
        </authorList>
    </citation>
    <scope>NUCLEOTIDE SEQUENCE [LARGE SCALE GENOMIC DNA]</scope>
    <source>
        <tissue evidence="9">Muscle</tissue>
    </source>
</reference>
<keyword evidence="5" id="KW-0255">Endonuclease</keyword>
<dbReference type="PANTHER" id="PTHR24559">
    <property type="entry name" value="TRANSPOSON TY3-I GAG-POL POLYPROTEIN"/>
    <property type="match status" value="1"/>
</dbReference>
<gene>
    <name evidence="9" type="ORF">C7M84_005711</name>
</gene>
<organism evidence="9 10">
    <name type="scientific">Penaeus vannamei</name>
    <name type="common">Whiteleg shrimp</name>
    <name type="synonym">Litopenaeus vannamei</name>
    <dbReference type="NCBI Taxonomy" id="6689"/>
    <lineage>
        <taxon>Eukaryota</taxon>
        <taxon>Metazoa</taxon>
        <taxon>Ecdysozoa</taxon>
        <taxon>Arthropoda</taxon>
        <taxon>Crustacea</taxon>
        <taxon>Multicrustacea</taxon>
        <taxon>Malacostraca</taxon>
        <taxon>Eumalacostraca</taxon>
        <taxon>Eucarida</taxon>
        <taxon>Decapoda</taxon>
        <taxon>Dendrobranchiata</taxon>
        <taxon>Penaeoidea</taxon>
        <taxon>Penaeidae</taxon>
        <taxon>Penaeus</taxon>
    </lineage>
</organism>
<dbReference type="Pfam" id="PF00078">
    <property type="entry name" value="RVT_1"/>
    <property type="match status" value="1"/>
</dbReference>
<dbReference type="InterPro" id="IPR053134">
    <property type="entry name" value="RNA-dir_DNA_polymerase"/>
</dbReference>
<evidence type="ECO:0000313" key="9">
    <source>
        <dbReference type="EMBL" id="ROT75732.1"/>
    </source>
</evidence>
<evidence type="ECO:0000313" key="10">
    <source>
        <dbReference type="Proteomes" id="UP000283509"/>
    </source>
</evidence>
<proteinExistence type="predicted"/>
<dbReference type="STRING" id="6689.A0A423TGZ5"/>
<keyword evidence="4" id="KW-0540">Nuclease</keyword>
<evidence type="ECO:0000256" key="6">
    <source>
        <dbReference type="ARBA" id="ARBA00022801"/>
    </source>
</evidence>
<dbReference type="Proteomes" id="UP000283509">
    <property type="component" value="Unassembled WGS sequence"/>
</dbReference>
<keyword evidence="2" id="KW-0808">Transferase</keyword>
<protein>
    <submittedName>
        <fullName evidence="9">Reverse transcriptase</fullName>
    </submittedName>
</protein>
<keyword evidence="6" id="KW-0378">Hydrolase</keyword>
<dbReference type="InterPro" id="IPR000477">
    <property type="entry name" value="RT_dom"/>
</dbReference>
<dbReference type="SUPFAM" id="SSF56672">
    <property type="entry name" value="DNA/RNA polymerases"/>
    <property type="match status" value="1"/>
</dbReference>
<evidence type="ECO:0000256" key="4">
    <source>
        <dbReference type="ARBA" id="ARBA00022722"/>
    </source>
</evidence>
<feature type="domain" description="Reverse transcriptase" evidence="8">
    <location>
        <begin position="44"/>
        <end position="133"/>
    </location>
</feature>
<keyword evidence="3" id="KW-0548">Nucleotidyltransferase</keyword>
<evidence type="ECO:0000256" key="5">
    <source>
        <dbReference type="ARBA" id="ARBA00022759"/>
    </source>
</evidence>
<dbReference type="PANTHER" id="PTHR24559:SF444">
    <property type="entry name" value="REVERSE TRANSCRIPTASE DOMAIN-CONTAINING PROTEIN"/>
    <property type="match status" value="1"/>
</dbReference>
<keyword evidence="7 9" id="KW-0695">RNA-directed DNA polymerase</keyword>
<dbReference type="GO" id="GO:0004519">
    <property type="term" value="F:endonuclease activity"/>
    <property type="evidence" value="ECO:0007669"/>
    <property type="project" value="UniProtKB-KW"/>
</dbReference>
<keyword evidence="10" id="KW-1185">Reference proteome</keyword>
<evidence type="ECO:0000259" key="8">
    <source>
        <dbReference type="Pfam" id="PF00078"/>
    </source>
</evidence>
<evidence type="ECO:0000256" key="1">
    <source>
        <dbReference type="ARBA" id="ARBA00022670"/>
    </source>
</evidence>
<dbReference type="Gene3D" id="3.30.70.270">
    <property type="match status" value="1"/>
</dbReference>
<sequence>PWTPHCPRPCEDCPQGNVHTPGLAPAHLRRHVATGTSSALQRQDARTFAASQRLEAYHQIAIAKEDIPKTAAITPIGLFEFLRMPFGLRNSDQTFQRFIDDVTRGPESVFAYIDDILVASASEDHACHLRTLFRVVINPG</sequence>
<dbReference type="GO" id="GO:0003964">
    <property type="term" value="F:RNA-directed DNA polymerase activity"/>
    <property type="evidence" value="ECO:0007669"/>
    <property type="project" value="UniProtKB-KW"/>
</dbReference>
<dbReference type="CDD" id="cd01647">
    <property type="entry name" value="RT_LTR"/>
    <property type="match status" value="1"/>
</dbReference>
<dbReference type="InterPro" id="IPR043502">
    <property type="entry name" value="DNA/RNA_pol_sf"/>
</dbReference>
<dbReference type="InterPro" id="IPR043128">
    <property type="entry name" value="Rev_trsase/Diguanyl_cyclase"/>
</dbReference>
<dbReference type="AlphaFoldDB" id="A0A423TGZ5"/>
<accession>A0A423TGZ5</accession>